<dbReference type="InterPro" id="IPR029044">
    <property type="entry name" value="Nucleotide-diphossugar_trans"/>
</dbReference>
<name>A0A2M7AX55_9BACT</name>
<evidence type="ECO:0000256" key="4">
    <source>
        <dbReference type="ARBA" id="ARBA00022695"/>
    </source>
</evidence>
<accession>A0A2M7AX55</accession>
<dbReference type="EC" id="2.7.7.9" evidence="2"/>
<evidence type="ECO:0000313" key="7">
    <source>
        <dbReference type="EMBL" id="PIU75202.1"/>
    </source>
</evidence>
<sequence length="324" mass="36308">MVDLDGYKVVMLNSFQHPVVDPEINSGRQSNYMTKIKPIKKLLIPAAGMGTRFLPVTKAQPKEMLPVLDKPVIQYVVEEAVASGITDIIFVSGPSKRPLEDHFDRCPELEAHLAEFNKIEMLNSVKAISQMANFTYVRQKQFYGNGYPILDAQHVLGNDPFAVVWGDEFFVGKTPRLKQLMNAYQQLNASVITAMPTDDAGTKKYGIIEGKEIKPGLFRVSKLVEKPGPQGTKSRLASLGGYILKPEIFKALEEEKKNLKPGEELYLSKAMARLLKRQPIYALLIEGKHYDAGSKLNWLKANVEMALANSEIGQEFKEYLTSLF</sequence>
<organism evidence="7 8">
    <name type="scientific">Candidatus Portnoybacteria bacterium CG06_land_8_20_14_3_00_39_12</name>
    <dbReference type="NCBI Taxonomy" id="1974809"/>
    <lineage>
        <taxon>Bacteria</taxon>
        <taxon>Candidatus Portnoyibacteriota</taxon>
    </lineage>
</organism>
<dbReference type="CDD" id="cd02541">
    <property type="entry name" value="UGPase_prokaryotic"/>
    <property type="match status" value="1"/>
</dbReference>
<dbReference type="PANTHER" id="PTHR43197">
    <property type="entry name" value="UTP--GLUCOSE-1-PHOSPHATE URIDYLYLTRANSFERASE"/>
    <property type="match status" value="1"/>
</dbReference>
<evidence type="ECO:0000313" key="8">
    <source>
        <dbReference type="Proteomes" id="UP000228775"/>
    </source>
</evidence>
<evidence type="ECO:0000256" key="2">
    <source>
        <dbReference type="ARBA" id="ARBA00012415"/>
    </source>
</evidence>
<protein>
    <recommendedName>
        <fullName evidence="2">UTP--glucose-1-phosphate uridylyltransferase</fullName>
        <ecNumber evidence="2">2.7.7.9</ecNumber>
    </recommendedName>
</protein>
<gene>
    <name evidence="7" type="ORF">COS76_02045</name>
</gene>
<keyword evidence="3 7" id="KW-0808">Transferase</keyword>
<proteinExistence type="inferred from homology"/>
<feature type="domain" description="Nucleotidyl transferase" evidence="6">
    <location>
        <begin position="43"/>
        <end position="303"/>
    </location>
</feature>
<dbReference type="AlphaFoldDB" id="A0A2M7AX55"/>
<dbReference type="InterPro" id="IPR005771">
    <property type="entry name" value="GalU_uridylyltTrfase_bac/arc"/>
</dbReference>
<dbReference type="GO" id="GO:0006011">
    <property type="term" value="P:UDP-alpha-D-glucose metabolic process"/>
    <property type="evidence" value="ECO:0007669"/>
    <property type="project" value="InterPro"/>
</dbReference>
<dbReference type="PANTHER" id="PTHR43197:SF1">
    <property type="entry name" value="UTP--GLUCOSE-1-PHOSPHATE URIDYLYLTRANSFERASE"/>
    <property type="match status" value="1"/>
</dbReference>
<dbReference type="Gene3D" id="3.90.550.10">
    <property type="entry name" value="Spore Coat Polysaccharide Biosynthesis Protein SpsA, Chain A"/>
    <property type="match status" value="1"/>
</dbReference>
<comment type="catalytic activity">
    <reaction evidence="5">
        <text>alpha-D-glucose 1-phosphate + UTP + H(+) = UDP-alpha-D-glucose + diphosphate</text>
        <dbReference type="Rhea" id="RHEA:19889"/>
        <dbReference type="ChEBI" id="CHEBI:15378"/>
        <dbReference type="ChEBI" id="CHEBI:33019"/>
        <dbReference type="ChEBI" id="CHEBI:46398"/>
        <dbReference type="ChEBI" id="CHEBI:58601"/>
        <dbReference type="ChEBI" id="CHEBI:58885"/>
        <dbReference type="EC" id="2.7.7.9"/>
    </reaction>
</comment>
<comment type="caution">
    <text evidence="7">The sequence shown here is derived from an EMBL/GenBank/DDBJ whole genome shotgun (WGS) entry which is preliminary data.</text>
</comment>
<evidence type="ECO:0000256" key="3">
    <source>
        <dbReference type="ARBA" id="ARBA00022679"/>
    </source>
</evidence>
<comment type="similarity">
    <text evidence="1">Belongs to the UDPGP type 2 family.</text>
</comment>
<evidence type="ECO:0000256" key="1">
    <source>
        <dbReference type="ARBA" id="ARBA00006890"/>
    </source>
</evidence>
<reference evidence="8" key="1">
    <citation type="submission" date="2017-09" db="EMBL/GenBank/DDBJ databases">
        <title>Depth-based differentiation of microbial function through sediment-hosted aquifers and enrichment of novel symbionts in the deep terrestrial subsurface.</title>
        <authorList>
            <person name="Probst A.J."/>
            <person name="Ladd B."/>
            <person name="Jarett J.K."/>
            <person name="Geller-Mcgrath D.E."/>
            <person name="Sieber C.M.K."/>
            <person name="Emerson J.B."/>
            <person name="Anantharaman K."/>
            <person name="Thomas B.C."/>
            <person name="Malmstrom R."/>
            <person name="Stieglmeier M."/>
            <person name="Klingl A."/>
            <person name="Woyke T."/>
            <person name="Ryan C.M."/>
            <person name="Banfield J.F."/>
        </authorList>
    </citation>
    <scope>NUCLEOTIDE SEQUENCE [LARGE SCALE GENOMIC DNA]</scope>
</reference>
<dbReference type="SUPFAM" id="SSF53448">
    <property type="entry name" value="Nucleotide-diphospho-sugar transferases"/>
    <property type="match status" value="1"/>
</dbReference>
<dbReference type="Proteomes" id="UP000228775">
    <property type="component" value="Unassembled WGS sequence"/>
</dbReference>
<dbReference type="GO" id="GO:0003983">
    <property type="term" value="F:UTP:glucose-1-phosphate uridylyltransferase activity"/>
    <property type="evidence" value="ECO:0007669"/>
    <property type="project" value="UniProtKB-EC"/>
</dbReference>
<dbReference type="InterPro" id="IPR005835">
    <property type="entry name" value="NTP_transferase_dom"/>
</dbReference>
<evidence type="ECO:0000256" key="5">
    <source>
        <dbReference type="ARBA" id="ARBA00048128"/>
    </source>
</evidence>
<dbReference type="EMBL" id="PEVY01000044">
    <property type="protein sequence ID" value="PIU75202.1"/>
    <property type="molecule type" value="Genomic_DNA"/>
</dbReference>
<dbReference type="Pfam" id="PF00483">
    <property type="entry name" value="NTP_transferase"/>
    <property type="match status" value="1"/>
</dbReference>
<keyword evidence="4 7" id="KW-0548">Nucleotidyltransferase</keyword>
<evidence type="ECO:0000259" key="6">
    <source>
        <dbReference type="Pfam" id="PF00483"/>
    </source>
</evidence>